<dbReference type="GO" id="GO:0005634">
    <property type="term" value="C:nucleus"/>
    <property type="evidence" value="ECO:0007669"/>
    <property type="project" value="UniProtKB-SubCell"/>
</dbReference>
<evidence type="ECO:0000256" key="3">
    <source>
        <dbReference type="ARBA" id="ARBA00004300"/>
    </source>
</evidence>
<protein>
    <recommendedName>
        <fullName evidence="6">ADP-ribosylation factor-like protein 2-binding protein</fullName>
    </recommendedName>
</protein>
<reference evidence="15 16" key="1">
    <citation type="journal article" date="2010" name="Science">
        <title>Genomic analysis of organismal complexity in the multicellular green alga Volvox carteri.</title>
        <authorList>
            <person name="Prochnik S.E."/>
            <person name="Umen J."/>
            <person name="Nedelcu A.M."/>
            <person name="Hallmann A."/>
            <person name="Miller S.M."/>
            <person name="Nishii I."/>
            <person name="Ferris P."/>
            <person name="Kuo A."/>
            <person name="Mitros T."/>
            <person name="Fritz-Laylin L.K."/>
            <person name="Hellsten U."/>
            <person name="Chapman J."/>
            <person name="Simakov O."/>
            <person name="Rensing S.A."/>
            <person name="Terry A."/>
            <person name="Pangilinan J."/>
            <person name="Kapitonov V."/>
            <person name="Jurka J."/>
            <person name="Salamov A."/>
            <person name="Shapiro H."/>
            <person name="Schmutz J."/>
            <person name="Grimwood J."/>
            <person name="Lindquist E."/>
            <person name="Lucas S."/>
            <person name="Grigoriev I.V."/>
            <person name="Schmitt R."/>
            <person name="Kirk D."/>
            <person name="Rokhsar D.S."/>
        </authorList>
    </citation>
    <scope>NUCLEOTIDE SEQUENCE [LARGE SCALE GENOMIC DNA]</scope>
    <source>
        <strain evidence="16">f. Nagariensis / Eve</strain>
    </source>
</reference>
<keyword evidence="8" id="KW-0969">Cilium</keyword>
<dbReference type="EMBL" id="GL378351">
    <property type="protein sequence ID" value="EFJ46363.1"/>
    <property type="molecule type" value="Genomic_DNA"/>
</dbReference>
<dbReference type="InterPro" id="IPR042541">
    <property type="entry name" value="BART_sf"/>
</dbReference>
<feature type="region of interest" description="Disordered" evidence="13">
    <location>
        <begin position="222"/>
        <end position="247"/>
    </location>
</feature>
<dbReference type="KEGG" id="vcn:VOLCADRAFT_105567"/>
<evidence type="ECO:0000256" key="6">
    <source>
        <dbReference type="ARBA" id="ARBA00014849"/>
    </source>
</evidence>
<comment type="similarity">
    <text evidence="5">Belongs to the ARL2BP family.</text>
</comment>
<dbReference type="InterPro" id="IPR023379">
    <property type="entry name" value="BART_dom"/>
</dbReference>
<dbReference type="GO" id="GO:0005758">
    <property type="term" value="C:mitochondrial intermembrane space"/>
    <property type="evidence" value="ECO:0007669"/>
    <property type="project" value="UniProtKB-SubCell"/>
</dbReference>
<keyword evidence="16" id="KW-1185">Reference proteome</keyword>
<evidence type="ECO:0000256" key="7">
    <source>
        <dbReference type="ARBA" id="ARBA00022490"/>
    </source>
</evidence>
<evidence type="ECO:0000256" key="8">
    <source>
        <dbReference type="ARBA" id="ARBA00023069"/>
    </source>
</evidence>
<dbReference type="eggNOG" id="ENOG502RYJD">
    <property type="taxonomic scope" value="Eukaryota"/>
</dbReference>
<dbReference type="Proteomes" id="UP000001058">
    <property type="component" value="Unassembled WGS sequence"/>
</dbReference>
<accession>D8U1M1</accession>
<dbReference type="RefSeq" id="XP_002952516.1">
    <property type="nucleotide sequence ID" value="XM_002952470.1"/>
</dbReference>
<proteinExistence type="inferred from homology"/>
<evidence type="ECO:0000256" key="12">
    <source>
        <dbReference type="ARBA" id="ARBA00023273"/>
    </source>
</evidence>
<evidence type="ECO:0000259" key="14">
    <source>
        <dbReference type="Pfam" id="PF11527"/>
    </source>
</evidence>
<dbReference type="GO" id="GO:0051457">
    <property type="term" value="P:maintenance of protein location in nucleus"/>
    <property type="evidence" value="ECO:0007669"/>
    <property type="project" value="TreeGrafter"/>
</dbReference>
<evidence type="ECO:0000256" key="13">
    <source>
        <dbReference type="SAM" id="MobiDB-lite"/>
    </source>
</evidence>
<dbReference type="OrthoDB" id="302784at2759"/>
<evidence type="ECO:0000256" key="1">
    <source>
        <dbReference type="ARBA" id="ARBA00004120"/>
    </source>
</evidence>
<keyword evidence="9" id="KW-0496">Mitochondrion</keyword>
<keyword evidence="12" id="KW-0966">Cell projection</keyword>
<keyword evidence="7" id="KW-0963">Cytoplasm</keyword>
<dbReference type="STRING" id="3068.D8U1M1"/>
<dbReference type="AlphaFoldDB" id="D8U1M1"/>
<evidence type="ECO:0000256" key="5">
    <source>
        <dbReference type="ARBA" id="ARBA00009880"/>
    </source>
</evidence>
<comment type="subcellular location">
    <subcellularLocation>
        <location evidence="1">Cytoplasm</location>
        <location evidence="1">Cytoskeleton</location>
        <location evidence="1">Cilium basal body</location>
    </subcellularLocation>
    <subcellularLocation>
        <location evidence="3">Cytoplasm</location>
        <location evidence="3">Cytoskeleton</location>
        <location evidence="3">Microtubule organizing center</location>
        <location evidence="3">Centrosome</location>
    </subcellularLocation>
    <subcellularLocation>
        <location evidence="4">Mitochondrion intermembrane space</location>
    </subcellularLocation>
    <subcellularLocation>
        <location evidence="2">Nucleus</location>
    </subcellularLocation>
</comment>
<dbReference type="PANTHER" id="PTHR15487">
    <property type="entry name" value="ADP-RIBOSYLATION FACTOR-LIKE PROTEIN 2-BINDING PROTEIN"/>
    <property type="match status" value="1"/>
</dbReference>
<evidence type="ECO:0000256" key="2">
    <source>
        <dbReference type="ARBA" id="ARBA00004123"/>
    </source>
</evidence>
<dbReference type="Pfam" id="PF11527">
    <property type="entry name" value="ARL2_Bind_BART"/>
    <property type="match status" value="1"/>
</dbReference>
<feature type="domain" description="BART" evidence="14">
    <location>
        <begin position="67"/>
        <end position="178"/>
    </location>
</feature>
<evidence type="ECO:0000256" key="10">
    <source>
        <dbReference type="ARBA" id="ARBA00023212"/>
    </source>
</evidence>
<gene>
    <name evidence="15" type="ORF">VOLCADRAFT_105567</name>
</gene>
<dbReference type="GeneID" id="9627173"/>
<keyword evidence="10" id="KW-0206">Cytoskeleton</keyword>
<evidence type="ECO:0000256" key="11">
    <source>
        <dbReference type="ARBA" id="ARBA00023242"/>
    </source>
</evidence>
<evidence type="ECO:0000256" key="9">
    <source>
        <dbReference type="ARBA" id="ARBA00023128"/>
    </source>
</evidence>
<organism evidence="16">
    <name type="scientific">Volvox carteri f. nagariensis</name>
    <dbReference type="NCBI Taxonomy" id="3068"/>
    <lineage>
        <taxon>Eukaryota</taxon>
        <taxon>Viridiplantae</taxon>
        <taxon>Chlorophyta</taxon>
        <taxon>core chlorophytes</taxon>
        <taxon>Chlorophyceae</taxon>
        <taxon>CS clade</taxon>
        <taxon>Chlamydomonadales</taxon>
        <taxon>Volvocaceae</taxon>
        <taxon>Volvox</taxon>
    </lineage>
</organism>
<sequence length="247" mass="27929">MPPKGQKAEVETYSTGNRLTVGSFLGSDDMHDDEDVDVCDGEILDGDEDDIDIVDDGSKLSDESRRFDCIVGALEDVLMDPEFEELREGFCRENCHHFEDTDENKLIYTDIFTKYTELVESTIDQKLKQAVPGFSMQEFMLLLESHKDHLMSEVFELLLSLADFEAFKEVMLSYKRDASEGPAFQINCTPLRVYVELHSSACTRAVGFVFWVKAKSCTREQEDGDERPDLDLSLQISPIGAGPKAKR</sequence>
<dbReference type="InterPro" id="IPR038849">
    <property type="entry name" value="ARL2BP"/>
</dbReference>
<evidence type="ECO:0000313" key="16">
    <source>
        <dbReference type="Proteomes" id="UP000001058"/>
    </source>
</evidence>
<dbReference type="Gene3D" id="1.20.1520.10">
    <property type="entry name" value="ADP-ribosylation factor-like 2-binding protein, domain"/>
    <property type="match status" value="1"/>
</dbReference>
<evidence type="ECO:0000313" key="15">
    <source>
        <dbReference type="EMBL" id="EFJ46363.1"/>
    </source>
</evidence>
<dbReference type="PANTHER" id="PTHR15487:SF4">
    <property type="entry name" value="ADP-RIBOSYLATION FACTOR-LIKE PROTEIN 2-BINDING PROTEIN"/>
    <property type="match status" value="1"/>
</dbReference>
<name>D8U1M1_VOLCA</name>
<evidence type="ECO:0000256" key="4">
    <source>
        <dbReference type="ARBA" id="ARBA00004569"/>
    </source>
</evidence>
<keyword evidence="11" id="KW-0539">Nucleus</keyword>
<dbReference type="InParanoid" id="D8U1M1"/>